<evidence type="ECO:0000313" key="2">
    <source>
        <dbReference type="Proteomes" id="UP001170959"/>
    </source>
</evidence>
<reference evidence="1" key="1">
    <citation type="submission" date="2020-06" db="EMBL/GenBank/DDBJ databases">
        <authorList>
            <person name="Dong N."/>
        </authorList>
    </citation>
    <scope>NUCLEOTIDE SEQUENCE</scope>
    <source>
        <strain evidence="1">R655-4</strain>
    </source>
</reference>
<dbReference type="EMBL" id="JACAGJ010000004">
    <property type="protein sequence ID" value="MDM1072748.1"/>
    <property type="molecule type" value="Genomic_DNA"/>
</dbReference>
<organism evidence="1 2">
    <name type="scientific">Empedobacter brevis</name>
    <dbReference type="NCBI Taxonomy" id="247"/>
    <lineage>
        <taxon>Bacteria</taxon>
        <taxon>Pseudomonadati</taxon>
        <taxon>Bacteroidota</taxon>
        <taxon>Flavobacteriia</taxon>
        <taxon>Flavobacteriales</taxon>
        <taxon>Weeksellaceae</taxon>
        <taxon>Empedobacter</taxon>
    </lineage>
</organism>
<proteinExistence type="predicted"/>
<dbReference type="AlphaFoldDB" id="A0AAJ1QET0"/>
<dbReference type="Proteomes" id="UP001170959">
    <property type="component" value="Unassembled WGS sequence"/>
</dbReference>
<protein>
    <submittedName>
        <fullName evidence="1">Uncharacterized protein</fullName>
    </submittedName>
</protein>
<gene>
    <name evidence="1" type="ORF">HX001_09615</name>
</gene>
<comment type="caution">
    <text evidence="1">The sequence shown here is derived from an EMBL/GenBank/DDBJ whole genome shotgun (WGS) entry which is preliminary data.</text>
</comment>
<sequence>MKKYTFITLLLFGFNLLMAQFGIGTSTPNTSSVLDIDVSTITPKRGFLLPRLQLLNNRDKVTVENPATGLLVYNLLDSGIGTNKVFANMYYFWNGTQWTSLSDIEEVKRELLPQVFFIAESANGITTPQNTNTTTGNNINIAPIVLKFSSSSIMLNTGNNIDLVNDNSFKINNAGLYEISGFINYNPSIPINSNTNLELKLEVSTDNGSSWTQKLKTYGVWGYGTGLNNRSNNIAPTVIDLPANSLIRCTVFKSNGENHSTSAVISAPTGLTYGKVIKIQKIG</sequence>
<name>A0AAJ1QET0_9FLAO</name>
<reference evidence="1" key="2">
    <citation type="journal article" date="2022" name="Sci. Total Environ.">
        <title>Prevalence, transmission, and molecular epidemiology of tet(X)-positive bacteria among humans, animals, and environmental niches in China: An epidemiological, and genomic-based study.</title>
        <authorList>
            <person name="Dong N."/>
            <person name="Zeng Y."/>
            <person name="Cai C."/>
            <person name="Sun C."/>
            <person name="Lu J."/>
            <person name="Liu C."/>
            <person name="Zhou H."/>
            <person name="Sun Q."/>
            <person name="Shu L."/>
            <person name="Wang H."/>
            <person name="Wang Y."/>
            <person name="Wang S."/>
            <person name="Wu C."/>
            <person name="Chan E.W."/>
            <person name="Chen G."/>
            <person name="Shen Z."/>
            <person name="Chen S."/>
            <person name="Zhang R."/>
        </authorList>
    </citation>
    <scope>NUCLEOTIDE SEQUENCE</scope>
    <source>
        <strain evidence="1">R655-4</strain>
    </source>
</reference>
<accession>A0AAJ1QET0</accession>
<dbReference type="RefSeq" id="WP_159155224.1">
    <property type="nucleotide sequence ID" value="NZ_CP013210.1"/>
</dbReference>
<evidence type="ECO:0000313" key="1">
    <source>
        <dbReference type="EMBL" id="MDM1072748.1"/>
    </source>
</evidence>